<dbReference type="EMBL" id="JABTTQ020001609">
    <property type="protein sequence ID" value="KAK6129892.1"/>
    <property type="molecule type" value="Genomic_DNA"/>
</dbReference>
<reference evidence="1 2" key="1">
    <citation type="journal article" date="2021" name="Comput. Struct. Biotechnol. J.">
        <title>De novo genome assembly of the potent medicinal plant Rehmannia glutinosa using nanopore technology.</title>
        <authorList>
            <person name="Ma L."/>
            <person name="Dong C."/>
            <person name="Song C."/>
            <person name="Wang X."/>
            <person name="Zheng X."/>
            <person name="Niu Y."/>
            <person name="Chen S."/>
            <person name="Feng W."/>
        </authorList>
    </citation>
    <scope>NUCLEOTIDE SEQUENCE [LARGE SCALE GENOMIC DNA]</scope>
    <source>
        <strain evidence="1">DH-2019</strain>
    </source>
</reference>
<gene>
    <name evidence="1" type="ORF">DH2020_036363</name>
</gene>
<organism evidence="1 2">
    <name type="scientific">Rehmannia glutinosa</name>
    <name type="common">Chinese foxglove</name>
    <dbReference type="NCBI Taxonomy" id="99300"/>
    <lineage>
        <taxon>Eukaryota</taxon>
        <taxon>Viridiplantae</taxon>
        <taxon>Streptophyta</taxon>
        <taxon>Embryophyta</taxon>
        <taxon>Tracheophyta</taxon>
        <taxon>Spermatophyta</taxon>
        <taxon>Magnoliopsida</taxon>
        <taxon>eudicotyledons</taxon>
        <taxon>Gunneridae</taxon>
        <taxon>Pentapetalae</taxon>
        <taxon>asterids</taxon>
        <taxon>lamiids</taxon>
        <taxon>Lamiales</taxon>
        <taxon>Orobanchaceae</taxon>
        <taxon>Rehmannieae</taxon>
        <taxon>Rehmannia</taxon>
    </lineage>
</organism>
<evidence type="ECO:0000313" key="1">
    <source>
        <dbReference type="EMBL" id="KAK6129892.1"/>
    </source>
</evidence>
<protein>
    <submittedName>
        <fullName evidence="1">Uncharacterized protein</fullName>
    </submittedName>
</protein>
<comment type="caution">
    <text evidence="1">The sequence shown here is derived from an EMBL/GenBank/DDBJ whole genome shotgun (WGS) entry which is preliminary data.</text>
</comment>
<name>A0ABR0V522_REHGL</name>
<sequence length="69" mass="7600">MYLPRLETLPLHPSVDPKYVLSGNFAPVDELPPTACAVVDGDALPPCLNGVYIRKRPLAFWPIVPNKDT</sequence>
<accession>A0ABR0V522</accession>
<keyword evidence="2" id="KW-1185">Reference proteome</keyword>
<dbReference type="Proteomes" id="UP001318860">
    <property type="component" value="Unassembled WGS sequence"/>
</dbReference>
<proteinExistence type="predicted"/>
<evidence type="ECO:0000313" key="2">
    <source>
        <dbReference type="Proteomes" id="UP001318860"/>
    </source>
</evidence>